<feature type="transmembrane region" description="Helical" evidence="1">
    <location>
        <begin position="259"/>
        <end position="279"/>
    </location>
</feature>
<feature type="transmembrane region" description="Helical" evidence="1">
    <location>
        <begin position="138"/>
        <end position="161"/>
    </location>
</feature>
<feature type="transmembrane region" description="Helical" evidence="1">
    <location>
        <begin position="77"/>
        <end position="96"/>
    </location>
</feature>
<keyword evidence="1" id="KW-1133">Transmembrane helix</keyword>
<comment type="caution">
    <text evidence="3">The sequence shown here is derived from an EMBL/GenBank/DDBJ whole genome shotgun (WGS) entry which is preliminary data.</text>
</comment>
<dbReference type="GeneID" id="81208701"/>
<dbReference type="RefSeq" id="WP_284062494.1">
    <property type="nucleotide sequence ID" value="NZ_CP126158.1"/>
</dbReference>
<feature type="transmembrane region" description="Helical" evidence="1">
    <location>
        <begin position="230"/>
        <end position="252"/>
    </location>
</feature>
<evidence type="ECO:0000313" key="3">
    <source>
        <dbReference type="EMBL" id="MFC6785655.1"/>
    </source>
</evidence>
<accession>A0ABD5T8D0</accession>
<dbReference type="EMBL" id="JBHSWX010000012">
    <property type="protein sequence ID" value="MFC6785655.1"/>
    <property type="molecule type" value="Genomic_DNA"/>
</dbReference>
<keyword evidence="1" id="KW-0472">Membrane</keyword>
<keyword evidence="1" id="KW-0812">Transmembrane</keyword>
<feature type="transmembrane region" description="Helical" evidence="1">
    <location>
        <begin position="167"/>
        <end position="186"/>
    </location>
</feature>
<feature type="transmembrane region" description="Helical" evidence="1">
    <location>
        <begin position="17"/>
        <end position="39"/>
    </location>
</feature>
<evidence type="ECO:0000259" key="2">
    <source>
        <dbReference type="Pfam" id="PF00892"/>
    </source>
</evidence>
<dbReference type="AlphaFoldDB" id="A0ABD5T8D0"/>
<feature type="transmembrane region" description="Helical" evidence="1">
    <location>
        <begin position="102"/>
        <end position="126"/>
    </location>
</feature>
<feature type="transmembrane region" description="Helical" evidence="1">
    <location>
        <begin position="45"/>
        <end position="65"/>
    </location>
</feature>
<feature type="domain" description="EamA" evidence="2">
    <location>
        <begin position="21"/>
        <end position="149"/>
    </location>
</feature>
<dbReference type="Pfam" id="PF00892">
    <property type="entry name" value="EamA"/>
    <property type="match status" value="2"/>
</dbReference>
<dbReference type="InterPro" id="IPR000620">
    <property type="entry name" value="EamA_dom"/>
</dbReference>
<sequence length="307" mass="31172">MTSLAAIDALEERVPPLVGLAVAVVAISTSAILVEFSGAPSLVKALYRVVFTTALLLPIAVARPGDRAAFGDLSGRDLLLATVSGIALAIHFASWFESLRWTSVAASVTLVQAQPLFVVAGAWALLDERVGRKTVVGIGVAIAGMAVMSVGDALLGAAPAVTGPDPLYGNALAVLGAATAAAYVLLGRSLRQRLPLLPYVVVVYATCALALLAATLARGHPLTGYGTDEWLLFLAMAAGPGVFGHTVINWALAHVESSVVSVSLLGEPVGSTILAAVLLAEYPSAVTLVGGAVVLAGVITTARAHQA</sequence>
<dbReference type="Proteomes" id="UP001596443">
    <property type="component" value="Unassembled WGS sequence"/>
</dbReference>
<evidence type="ECO:0000313" key="4">
    <source>
        <dbReference type="Proteomes" id="UP001596443"/>
    </source>
</evidence>
<dbReference type="PANTHER" id="PTHR22911">
    <property type="entry name" value="ACYL-MALONYL CONDENSING ENZYME-RELATED"/>
    <property type="match status" value="1"/>
</dbReference>
<evidence type="ECO:0000256" key="1">
    <source>
        <dbReference type="SAM" id="Phobius"/>
    </source>
</evidence>
<keyword evidence="4" id="KW-1185">Reference proteome</keyword>
<dbReference type="PANTHER" id="PTHR22911:SF76">
    <property type="entry name" value="EAMA DOMAIN-CONTAINING PROTEIN"/>
    <property type="match status" value="1"/>
</dbReference>
<feature type="transmembrane region" description="Helical" evidence="1">
    <location>
        <begin position="285"/>
        <end position="304"/>
    </location>
</feature>
<organism evidence="3 4">
    <name type="scientific">Halobaculum halobium</name>
    <dbReference type="NCBI Taxonomy" id="3032281"/>
    <lineage>
        <taxon>Archaea</taxon>
        <taxon>Methanobacteriati</taxon>
        <taxon>Methanobacteriota</taxon>
        <taxon>Stenosarchaea group</taxon>
        <taxon>Halobacteria</taxon>
        <taxon>Halobacteriales</taxon>
        <taxon>Haloferacaceae</taxon>
        <taxon>Halobaculum</taxon>
    </lineage>
</organism>
<feature type="transmembrane region" description="Helical" evidence="1">
    <location>
        <begin position="198"/>
        <end position="218"/>
    </location>
</feature>
<gene>
    <name evidence="3" type="ORF">ACFQFD_06600</name>
</gene>
<name>A0ABD5T8D0_9EURY</name>
<feature type="domain" description="EamA" evidence="2">
    <location>
        <begin position="168"/>
        <end position="300"/>
    </location>
</feature>
<protein>
    <submittedName>
        <fullName evidence="3">DMT family transporter</fullName>
    </submittedName>
</protein>
<proteinExistence type="predicted"/>
<dbReference type="InterPro" id="IPR037185">
    <property type="entry name" value="EmrE-like"/>
</dbReference>
<dbReference type="SUPFAM" id="SSF103481">
    <property type="entry name" value="Multidrug resistance efflux transporter EmrE"/>
    <property type="match status" value="2"/>
</dbReference>
<reference evidence="3 4" key="1">
    <citation type="journal article" date="2019" name="Int. J. Syst. Evol. Microbiol.">
        <title>The Global Catalogue of Microorganisms (GCM) 10K type strain sequencing project: providing services to taxonomists for standard genome sequencing and annotation.</title>
        <authorList>
            <consortium name="The Broad Institute Genomics Platform"/>
            <consortium name="The Broad Institute Genome Sequencing Center for Infectious Disease"/>
            <person name="Wu L."/>
            <person name="Ma J."/>
        </authorList>
    </citation>
    <scope>NUCLEOTIDE SEQUENCE [LARGE SCALE GENOMIC DNA]</scope>
    <source>
        <strain evidence="3 4">SYNS20</strain>
    </source>
</reference>